<organism evidence="1 2">
    <name type="scientific">Streptomyces yunnanensis</name>
    <dbReference type="NCBI Taxonomy" id="156453"/>
    <lineage>
        <taxon>Bacteria</taxon>
        <taxon>Bacillati</taxon>
        <taxon>Actinomycetota</taxon>
        <taxon>Actinomycetes</taxon>
        <taxon>Kitasatosporales</taxon>
        <taxon>Streptomycetaceae</taxon>
        <taxon>Streptomyces</taxon>
    </lineage>
</organism>
<evidence type="ECO:0000313" key="1">
    <source>
        <dbReference type="EMBL" id="SHN26276.1"/>
    </source>
</evidence>
<proteinExistence type="predicted"/>
<dbReference type="EMBL" id="FRBK01000027">
    <property type="protein sequence ID" value="SHN26276.1"/>
    <property type="molecule type" value="Genomic_DNA"/>
</dbReference>
<sequence>MNDYEARLAEATKVCHKWLMKAPIWQGTEQDLLAEGQDDTTHWAGMRPRAEMLRAWIEEFDSFLSECARSVAIGGGYPGEGRLRFNTGIDTRKMKAMRKIPHEDAIVKGNSDGDFYEVYNGSVYRGDRSGSLIITRWRLERTGSWG</sequence>
<protein>
    <submittedName>
        <fullName evidence="1">Uncharacterized protein</fullName>
    </submittedName>
</protein>
<evidence type="ECO:0000313" key="2">
    <source>
        <dbReference type="Proteomes" id="UP000184388"/>
    </source>
</evidence>
<dbReference type="AlphaFoldDB" id="A0A9X8N863"/>
<gene>
    <name evidence="1" type="ORF">SAMN05216268_127112</name>
</gene>
<reference evidence="2" key="1">
    <citation type="submission" date="2016-11" db="EMBL/GenBank/DDBJ databases">
        <authorList>
            <person name="Jaros S."/>
            <person name="Januszkiewicz K."/>
            <person name="Wedrychowicz H."/>
        </authorList>
    </citation>
    <scope>NUCLEOTIDE SEQUENCE [LARGE SCALE GENOMIC DNA]</scope>
    <source>
        <strain evidence="2">CGMCC 4.3555</strain>
    </source>
</reference>
<accession>A0A9X8N863</accession>
<name>A0A9X8N863_9ACTN</name>
<comment type="caution">
    <text evidence="1">The sequence shown here is derived from an EMBL/GenBank/DDBJ whole genome shotgun (WGS) entry which is preliminary data.</text>
</comment>
<dbReference type="RefSeq" id="WP_143179772.1">
    <property type="nucleotide sequence ID" value="NZ_FRBK01000027.1"/>
</dbReference>
<dbReference type="Proteomes" id="UP000184388">
    <property type="component" value="Unassembled WGS sequence"/>
</dbReference>